<evidence type="ECO:0000313" key="2">
    <source>
        <dbReference type="Proteomes" id="UP000499080"/>
    </source>
</evidence>
<evidence type="ECO:0000313" key="1">
    <source>
        <dbReference type="EMBL" id="GBM79112.1"/>
    </source>
</evidence>
<sequence>MLWGWGSKPRNPIPVWARCSLNLGRDNGYPARCGSLEGAISGVVSPRSWLQTGGLSQNILVFRTGQTIVIKYLVDTIPNLLCSCAGRPFKPAAGQHTEVVVSARQCSSWGRGGMLSIRAWCAARSRGGVALWQTTLRVRYGPNNLETALFEFEWHIVLSEGMRGIRGIKYVSPFSEPMRFASISVCNLY</sequence>
<comment type="caution">
    <text evidence="1">The sequence shown here is derived from an EMBL/GenBank/DDBJ whole genome shotgun (WGS) entry which is preliminary data.</text>
</comment>
<dbReference type="AlphaFoldDB" id="A0A4Y2IQD9"/>
<keyword evidence="2" id="KW-1185">Reference proteome</keyword>
<gene>
    <name evidence="1" type="ORF">AVEN_177424_1</name>
</gene>
<organism evidence="1 2">
    <name type="scientific">Araneus ventricosus</name>
    <name type="common">Orbweaver spider</name>
    <name type="synonym">Epeira ventricosa</name>
    <dbReference type="NCBI Taxonomy" id="182803"/>
    <lineage>
        <taxon>Eukaryota</taxon>
        <taxon>Metazoa</taxon>
        <taxon>Ecdysozoa</taxon>
        <taxon>Arthropoda</taxon>
        <taxon>Chelicerata</taxon>
        <taxon>Arachnida</taxon>
        <taxon>Araneae</taxon>
        <taxon>Araneomorphae</taxon>
        <taxon>Entelegynae</taxon>
        <taxon>Araneoidea</taxon>
        <taxon>Araneidae</taxon>
        <taxon>Araneus</taxon>
    </lineage>
</organism>
<name>A0A4Y2IQD9_ARAVE</name>
<dbReference type="Proteomes" id="UP000499080">
    <property type="component" value="Unassembled WGS sequence"/>
</dbReference>
<proteinExistence type="predicted"/>
<protein>
    <submittedName>
        <fullName evidence="1">Uncharacterized protein</fullName>
    </submittedName>
</protein>
<reference evidence="1 2" key="1">
    <citation type="journal article" date="2019" name="Sci. Rep.">
        <title>Orb-weaving spider Araneus ventricosus genome elucidates the spidroin gene catalogue.</title>
        <authorList>
            <person name="Kono N."/>
            <person name="Nakamura H."/>
            <person name="Ohtoshi R."/>
            <person name="Moran D.A.P."/>
            <person name="Shinohara A."/>
            <person name="Yoshida Y."/>
            <person name="Fujiwara M."/>
            <person name="Mori M."/>
            <person name="Tomita M."/>
            <person name="Arakawa K."/>
        </authorList>
    </citation>
    <scope>NUCLEOTIDE SEQUENCE [LARGE SCALE GENOMIC DNA]</scope>
</reference>
<dbReference type="EMBL" id="BGPR01002802">
    <property type="protein sequence ID" value="GBM79112.1"/>
    <property type="molecule type" value="Genomic_DNA"/>
</dbReference>
<accession>A0A4Y2IQD9</accession>